<dbReference type="Gene3D" id="3.40.50.10190">
    <property type="entry name" value="BRCT domain"/>
    <property type="match status" value="4"/>
</dbReference>
<reference evidence="4 5" key="1">
    <citation type="submission" date="2020-01" db="EMBL/GenBank/DDBJ databases">
        <authorList>
            <consortium name="DOE Joint Genome Institute"/>
            <person name="Haridas S."/>
            <person name="Albert R."/>
            <person name="Binder M."/>
            <person name="Bloem J."/>
            <person name="Labutti K."/>
            <person name="Salamov A."/>
            <person name="Andreopoulos B."/>
            <person name="Baker S.E."/>
            <person name="Barry K."/>
            <person name="Bills G."/>
            <person name="Bluhm B.H."/>
            <person name="Cannon C."/>
            <person name="Castanera R."/>
            <person name="Culley D.E."/>
            <person name="Daum C."/>
            <person name="Ezra D."/>
            <person name="Gonzalez J.B."/>
            <person name="Henrissat B."/>
            <person name="Kuo A."/>
            <person name="Liang C."/>
            <person name="Lipzen A."/>
            <person name="Lutzoni F."/>
            <person name="Magnuson J."/>
            <person name="Mondo S."/>
            <person name="Nolan M."/>
            <person name="Ohm R."/>
            <person name="Pangilinan J."/>
            <person name="Park H.-J.H."/>
            <person name="Ramirez L."/>
            <person name="Alfaro M."/>
            <person name="Sun H."/>
            <person name="Tritt A."/>
            <person name="Yoshinaga Y."/>
            <person name="Zwiers L.-H.L."/>
            <person name="Turgeon B.G."/>
            <person name="Goodwin S.B."/>
            <person name="Spatafora J.W."/>
            <person name="Crous P.W."/>
            <person name="Grigoriev I.V."/>
        </authorList>
    </citation>
    <scope>NUCLEOTIDE SEQUENCE [LARGE SCALE GENOMIC DNA]</scope>
    <source>
        <strain evidence="4 5">CBS 611.86</strain>
    </source>
</reference>
<dbReference type="CDD" id="cd17731">
    <property type="entry name" value="BRCT_TopBP1_rpt2_like"/>
    <property type="match status" value="1"/>
</dbReference>
<evidence type="ECO:0000313" key="4">
    <source>
        <dbReference type="EMBL" id="KAF2873874.1"/>
    </source>
</evidence>
<dbReference type="PANTHER" id="PTHR13561">
    <property type="entry name" value="DNA REPLICATION REGULATOR DPB11-RELATED"/>
    <property type="match status" value="1"/>
</dbReference>
<dbReference type="Proteomes" id="UP000481861">
    <property type="component" value="Unassembled WGS sequence"/>
</dbReference>
<dbReference type="AlphaFoldDB" id="A0A7C8I9A5"/>
<evidence type="ECO:0000313" key="5">
    <source>
        <dbReference type="Proteomes" id="UP000481861"/>
    </source>
</evidence>
<dbReference type="SMART" id="SM00292">
    <property type="entry name" value="BRCT"/>
    <property type="match status" value="4"/>
</dbReference>
<feature type="domain" description="BRCT" evidence="3">
    <location>
        <begin position="107"/>
        <end position="196"/>
    </location>
</feature>
<dbReference type="PROSITE" id="PS50172">
    <property type="entry name" value="BRCT"/>
    <property type="match status" value="4"/>
</dbReference>
<dbReference type="CDD" id="cd17723">
    <property type="entry name" value="BRCT_Rad4_rpt4"/>
    <property type="match status" value="1"/>
</dbReference>
<gene>
    <name evidence="4" type="ORF">BDV95DRAFT_541299</name>
</gene>
<evidence type="ECO:0000259" key="3">
    <source>
        <dbReference type="PROSITE" id="PS50172"/>
    </source>
</evidence>
<feature type="compositionally biased region" description="Polar residues" evidence="2">
    <location>
        <begin position="593"/>
        <end position="603"/>
    </location>
</feature>
<dbReference type="Pfam" id="PF00533">
    <property type="entry name" value="BRCT"/>
    <property type="match status" value="1"/>
</dbReference>
<feature type="compositionally biased region" description="Basic residues" evidence="2">
    <location>
        <begin position="237"/>
        <end position="246"/>
    </location>
</feature>
<dbReference type="InterPro" id="IPR036420">
    <property type="entry name" value="BRCT_dom_sf"/>
</dbReference>
<keyword evidence="5" id="KW-1185">Reference proteome</keyword>
<dbReference type="CDD" id="cd18433">
    <property type="entry name" value="BRCT_Rad4_rpt3"/>
    <property type="match status" value="1"/>
</dbReference>
<feature type="region of interest" description="Disordered" evidence="2">
    <location>
        <begin position="206"/>
        <end position="295"/>
    </location>
</feature>
<feature type="compositionally biased region" description="Polar residues" evidence="2">
    <location>
        <begin position="746"/>
        <end position="767"/>
    </location>
</feature>
<feature type="compositionally biased region" description="Basic and acidic residues" evidence="2">
    <location>
        <begin position="700"/>
        <end position="714"/>
    </location>
</feature>
<dbReference type="EMBL" id="JAADJZ010000007">
    <property type="protein sequence ID" value="KAF2873874.1"/>
    <property type="molecule type" value="Genomic_DNA"/>
</dbReference>
<organism evidence="4 5">
    <name type="scientific">Massariosphaeria phaeospora</name>
    <dbReference type="NCBI Taxonomy" id="100035"/>
    <lineage>
        <taxon>Eukaryota</taxon>
        <taxon>Fungi</taxon>
        <taxon>Dikarya</taxon>
        <taxon>Ascomycota</taxon>
        <taxon>Pezizomycotina</taxon>
        <taxon>Dothideomycetes</taxon>
        <taxon>Pleosporomycetidae</taxon>
        <taxon>Pleosporales</taxon>
        <taxon>Pleosporales incertae sedis</taxon>
        <taxon>Massariosphaeria</taxon>
    </lineage>
</organism>
<dbReference type="InterPro" id="IPR001357">
    <property type="entry name" value="BRCT_dom"/>
</dbReference>
<evidence type="ECO:0000256" key="2">
    <source>
        <dbReference type="SAM" id="MobiDB-lite"/>
    </source>
</evidence>
<dbReference type="GO" id="GO:0033314">
    <property type="term" value="P:mitotic DNA replication checkpoint signaling"/>
    <property type="evidence" value="ECO:0007669"/>
    <property type="project" value="TreeGrafter"/>
</dbReference>
<feature type="domain" description="BRCT" evidence="3">
    <location>
        <begin position="325"/>
        <end position="424"/>
    </location>
</feature>
<dbReference type="GO" id="GO:0007095">
    <property type="term" value="P:mitotic G2 DNA damage checkpoint signaling"/>
    <property type="evidence" value="ECO:0007669"/>
    <property type="project" value="TreeGrafter"/>
</dbReference>
<comment type="caution">
    <text evidence="4">The sequence shown here is derived from an EMBL/GenBank/DDBJ whole genome shotgun (WGS) entry which is preliminary data.</text>
</comment>
<protein>
    <recommendedName>
        <fullName evidence="3">BRCT domain-containing protein</fullName>
    </recommendedName>
</protein>
<dbReference type="GO" id="GO:0006270">
    <property type="term" value="P:DNA replication initiation"/>
    <property type="evidence" value="ECO:0007669"/>
    <property type="project" value="TreeGrafter"/>
</dbReference>
<accession>A0A7C8I9A5</accession>
<feature type="compositionally biased region" description="Acidic residues" evidence="2">
    <location>
        <begin position="272"/>
        <end position="281"/>
    </location>
</feature>
<proteinExistence type="predicted"/>
<feature type="domain" description="BRCT" evidence="3">
    <location>
        <begin position="436"/>
        <end position="521"/>
    </location>
</feature>
<feature type="domain" description="BRCT" evidence="3">
    <location>
        <begin position="12"/>
        <end position="85"/>
    </location>
</feature>
<name>A0A7C8I9A5_9PLEO</name>
<dbReference type="InterPro" id="IPR059215">
    <property type="entry name" value="BRCT2_TopBP1-like"/>
</dbReference>
<dbReference type="SUPFAM" id="SSF52113">
    <property type="entry name" value="BRCT domain"/>
    <property type="match status" value="4"/>
</dbReference>
<dbReference type="PANTHER" id="PTHR13561:SF20">
    <property type="entry name" value="DNA TOPOISOMERASE 2-BINDING PROTEIN 1"/>
    <property type="match status" value="1"/>
</dbReference>
<dbReference type="Pfam" id="PF12738">
    <property type="entry name" value="PTCB-BRCT"/>
    <property type="match status" value="2"/>
</dbReference>
<keyword evidence="1" id="KW-0677">Repeat</keyword>
<evidence type="ECO:0000256" key="1">
    <source>
        <dbReference type="ARBA" id="ARBA00022737"/>
    </source>
</evidence>
<feature type="region of interest" description="Disordered" evidence="2">
    <location>
        <begin position="519"/>
        <end position="768"/>
    </location>
</feature>
<dbReference type="OrthoDB" id="251770at2759"/>
<sequence length="846" mass="92682">MNDAGYRAGGGPSQTPLAGAILCCTSIPPEQRTELGAVGAQMGATIKLDLTSDVTHLIVGSIDSAKYRYVAKSREDVKVFLPAWLDALCTVWMQGEDVDVAALETQYRLPTFYGLKICLTGFDNPEQRKFIQDTIVQNGAEYHGDLTKNVTHLIAATPSGKKYDHAVSWRMKIVSWEWFEHSCERGMALDEACYHPTLPVEMRGEGAWERKASGRKATSPSLGKRARNAEQSQSINPHRRKLRRAASNKMGSQSQALWAGITAASTEKKRDEEDDWTEENLVEQGIPAADITDESSKVTLLPTDEAQPAADPAPANEPLALPVKTKEGLFEGRVVFTHGFDAEKTNILRQHLDSNGASVPRDPTELSTLPSDDVKLGYLVLPHDAAVDRTSLPQATRGLCLVTNWWVERCLYGKCLVDPTHHLLCNPFDRFGINGFNSLTVHSTGFIGIELLHVTKVVTLMGAKYDEMLSAKTSVMVCNTHNPNLDKLKFIMDKRIAAVHAEWLWECIRTGELQPYDHYRISAPNPRPQNPRQRSHPFAESPTAPFPEEDGNELSKRDAQKPNTSKPRAGHQRPRELALASAASSIPGPPTNPDTDTSLNSFDHNAPPIGAFDGPTSLPLQDINPNVNSPRRPSTSSDASTTQPNTKPSSNSSFRSITVPNVPIKPHPVSGKSRHPRKPTPDSVIPPPDSVMPEASEAANEGHEKERELEKDYSDIMSKLLANRKPASNPTDKQDEKRKRRRQLGRATSTRSNPSTADDMLSRTSSAADVVNEDGGVIAREVKKVHVEYQPSQELGWDAPGAQEARAKMITAMGGTVEEGGSVLEGIGVVKDVVSDTGALGRRKRK</sequence>
<feature type="compositionally biased region" description="Polar residues" evidence="2">
    <location>
        <begin position="623"/>
        <end position="659"/>
    </location>
</feature>